<dbReference type="AlphaFoldDB" id="B8C3M5"/>
<gene>
    <name evidence="2" type="ORF">THAPSDRAFT_5694</name>
</gene>
<organism evidence="2 3">
    <name type="scientific">Thalassiosira pseudonana</name>
    <name type="common">Marine diatom</name>
    <name type="synonym">Cyclotella nana</name>
    <dbReference type="NCBI Taxonomy" id="35128"/>
    <lineage>
        <taxon>Eukaryota</taxon>
        <taxon>Sar</taxon>
        <taxon>Stramenopiles</taxon>
        <taxon>Ochrophyta</taxon>
        <taxon>Bacillariophyta</taxon>
        <taxon>Coscinodiscophyceae</taxon>
        <taxon>Thalassiosirophycidae</taxon>
        <taxon>Thalassiosirales</taxon>
        <taxon>Thalassiosiraceae</taxon>
        <taxon>Thalassiosira</taxon>
    </lineage>
</organism>
<evidence type="ECO:0000313" key="2">
    <source>
        <dbReference type="EMBL" id="EED92590.1"/>
    </source>
</evidence>
<dbReference type="KEGG" id="tps:THAPSDRAFT_5694"/>
<accession>B8C3M5</accession>
<dbReference type="InParanoid" id="B8C3M5"/>
<dbReference type="RefSeq" id="XP_002290838.1">
    <property type="nucleotide sequence ID" value="XM_002290802.1"/>
</dbReference>
<reference evidence="2 3" key="1">
    <citation type="journal article" date="2004" name="Science">
        <title>The genome of the diatom Thalassiosira pseudonana: ecology, evolution, and metabolism.</title>
        <authorList>
            <person name="Armbrust E.V."/>
            <person name="Berges J.A."/>
            <person name="Bowler C."/>
            <person name="Green B.R."/>
            <person name="Martinez D."/>
            <person name="Putnam N.H."/>
            <person name="Zhou S."/>
            <person name="Allen A.E."/>
            <person name="Apt K.E."/>
            <person name="Bechner M."/>
            <person name="Brzezinski M.A."/>
            <person name="Chaal B.K."/>
            <person name="Chiovitti A."/>
            <person name="Davis A.K."/>
            <person name="Demarest M.S."/>
            <person name="Detter J.C."/>
            <person name="Glavina T."/>
            <person name="Goodstein D."/>
            <person name="Hadi M.Z."/>
            <person name="Hellsten U."/>
            <person name="Hildebrand M."/>
            <person name="Jenkins B.D."/>
            <person name="Jurka J."/>
            <person name="Kapitonov V.V."/>
            <person name="Kroger N."/>
            <person name="Lau W.W."/>
            <person name="Lane T.W."/>
            <person name="Larimer F.W."/>
            <person name="Lippmeier J.C."/>
            <person name="Lucas S."/>
            <person name="Medina M."/>
            <person name="Montsant A."/>
            <person name="Obornik M."/>
            <person name="Parker M.S."/>
            <person name="Palenik B."/>
            <person name="Pazour G.J."/>
            <person name="Richardson P.M."/>
            <person name="Rynearson T.A."/>
            <person name="Saito M.A."/>
            <person name="Schwartz D.C."/>
            <person name="Thamatrakoln K."/>
            <person name="Valentin K."/>
            <person name="Vardi A."/>
            <person name="Wilkerson F.P."/>
            <person name="Rokhsar D.S."/>
        </authorList>
    </citation>
    <scope>NUCLEOTIDE SEQUENCE [LARGE SCALE GENOMIC DNA]</scope>
    <source>
        <strain evidence="2 3">CCMP1335</strain>
    </source>
</reference>
<dbReference type="InterPro" id="IPR012677">
    <property type="entry name" value="Nucleotide-bd_a/b_plait_sf"/>
</dbReference>
<reference evidence="2 3" key="2">
    <citation type="journal article" date="2008" name="Nature">
        <title>The Phaeodactylum genome reveals the evolutionary history of diatom genomes.</title>
        <authorList>
            <person name="Bowler C."/>
            <person name="Allen A.E."/>
            <person name="Badger J.H."/>
            <person name="Grimwood J."/>
            <person name="Jabbari K."/>
            <person name="Kuo A."/>
            <person name="Maheswari U."/>
            <person name="Martens C."/>
            <person name="Maumus F."/>
            <person name="Otillar R.P."/>
            <person name="Rayko E."/>
            <person name="Salamov A."/>
            <person name="Vandepoele K."/>
            <person name="Beszteri B."/>
            <person name="Gruber A."/>
            <person name="Heijde M."/>
            <person name="Katinka M."/>
            <person name="Mock T."/>
            <person name="Valentin K."/>
            <person name="Verret F."/>
            <person name="Berges J.A."/>
            <person name="Brownlee C."/>
            <person name="Cadoret J.P."/>
            <person name="Chiovitti A."/>
            <person name="Choi C.J."/>
            <person name="Coesel S."/>
            <person name="De Martino A."/>
            <person name="Detter J.C."/>
            <person name="Durkin C."/>
            <person name="Falciatore A."/>
            <person name="Fournet J."/>
            <person name="Haruta M."/>
            <person name="Huysman M.J."/>
            <person name="Jenkins B.D."/>
            <person name="Jiroutova K."/>
            <person name="Jorgensen R.E."/>
            <person name="Joubert Y."/>
            <person name="Kaplan A."/>
            <person name="Kroger N."/>
            <person name="Kroth P.G."/>
            <person name="La Roche J."/>
            <person name="Lindquist E."/>
            <person name="Lommer M."/>
            <person name="Martin-Jezequel V."/>
            <person name="Lopez P.J."/>
            <person name="Lucas S."/>
            <person name="Mangogna M."/>
            <person name="McGinnis K."/>
            <person name="Medlin L.K."/>
            <person name="Montsant A."/>
            <person name="Oudot-Le Secq M.P."/>
            <person name="Napoli C."/>
            <person name="Obornik M."/>
            <person name="Parker M.S."/>
            <person name="Petit J.L."/>
            <person name="Porcel B.M."/>
            <person name="Poulsen N."/>
            <person name="Robison M."/>
            <person name="Rychlewski L."/>
            <person name="Rynearson T.A."/>
            <person name="Schmutz J."/>
            <person name="Shapiro H."/>
            <person name="Siaut M."/>
            <person name="Stanley M."/>
            <person name="Sussman M.R."/>
            <person name="Taylor A.R."/>
            <person name="Vardi A."/>
            <person name="von Dassow P."/>
            <person name="Vyverman W."/>
            <person name="Willis A."/>
            <person name="Wyrwicz L.S."/>
            <person name="Rokhsar D.S."/>
            <person name="Weissenbach J."/>
            <person name="Armbrust E.V."/>
            <person name="Green B.R."/>
            <person name="Van de Peer Y."/>
            <person name="Grigoriev I.V."/>
        </authorList>
    </citation>
    <scope>NUCLEOTIDE SEQUENCE [LARGE SCALE GENOMIC DNA]</scope>
    <source>
        <strain evidence="2 3">CCMP1335</strain>
    </source>
</reference>
<evidence type="ECO:0000256" key="1">
    <source>
        <dbReference type="SAM" id="MobiDB-lite"/>
    </source>
</evidence>
<keyword evidence="3" id="KW-1185">Reference proteome</keyword>
<proteinExistence type="predicted"/>
<dbReference type="eggNOG" id="ENOG502RWNT">
    <property type="taxonomic scope" value="Eukaryota"/>
</dbReference>
<feature type="compositionally biased region" description="Basic and acidic residues" evidence="1">
    <location>
        <begin position="1"/>
        <end position="10"/>
    </location>
</feature>
<feature type="region of interest" description="Disordered" evidence="1">
    <location>
        <begin position="1"/>
        <end position="32"/>
    </location>
</feature>
<evidence type="ECO:0000313" key="3">
    <source>
        <dbReference type="Proteomes" id="UP000001449"/>
    </source>
</evidence>
<dbReference type="Gene3D" id="3.30.70.330">
    <property type="match status" value="1"/>
</dbReference>
<dbReference type="Proteomes" id="UP000001449">
    <property type="component" value="Chromosome 5"/>
</dbReference>
<dbReference type="EMBL" id="CM000642">
    <property type="protein sequence ID" value="EED92590.1"/>
    <property type="molecule type" value="Genomic_DNA"/>
</dbReference>
<dbReference type="PaxDb" id="35128-Thaps5694"/>
<dbReference type="GeneID" id="7445233"/>
<dbReference type="OMA" id="HMAIHAR"/>
<name>B8C3M5_THAPS</name>
<protein>
    <submittedName>
        <fullName evidence="2">Uncharacterized protein</fullName>
    </submittedName>
</protein>
<dbReference type="HOGENOM" id="CLU_524317_0_0_1"/>
<sequence length="520" mass="57828">MQTKMNDEPNKVANEQAASSLADQGVSAHPSSASFIPPLLHVGLTAELLGSLRPDSRIVLNLPEGNNIPDVVAGGRGGADDALTQDEEYSLTVTHPSKSDPSSNEIIDYPLMSNSGKNTEWYQALPGPGIKRKLLRMGDTKNRYTLGPTKSELKKMGEKARRRLAEERRKRKEIVRLDDTPFDMSVIAASETAEQRTVQMKAADGAKKVTAIKPKQGSKRRRHDPTVDRWMPNTENLIARATSKDDRSNVVRLHGLPIGVKLEHIRKFFHGLSPSLIFVLPSFQYEFDVWDVTTKSNGKGDAIVKRHPSDFRVFVKFQSHAVADAALERSGESICFEGGIRVCENETVRGAAISISPVSKYHASYLQKHMAIHARTGATIVETMSSIEQRIGQAIGLVWVKAIKWLKLNTLQRPPILAEMSHLVGSHAPPTNKIEHRKLVRIHNILVEQHQKLELDASILLMHTFDPSCLNDSAHRLTQSVANWLLAEISTTERLLKESETMFLPLRTQGRTGLRTLCLS</sequence>